<accession>A0A0J9S6P9</accession>
<evidence type="ECO:0000256" key="1">
    <source>
        <dbReference type="SAM" id="MobiDB-lite"/>
    </source>
</evidence>
<keyword evidence="2" id="KW-0812">Transmembrane</keyword>
<dbReference type="OrthoDB" id="383086at2759"/>
<sequence length="205" mass="22474">MSNYSNYTNNQNKNKNNSAASTSNAKNCPMKGKLSSLNSLIKVFAVTLVILALQYSNKNHYGVNGKGVVNGLESSNVRNLSEVNSNYGGSRENLHYSGENVNDRRNQYNSGNVNSQWGSHENIEPSTYHGTYNNPAPQETGEQNTSELNLNCFNSGLCQKLKKNAVYIVPGMIAGYYAWNTLGTQTFLLVAAIIGVLLFANHNSH</sequence>
<keyword evidence="2" id="KW-1133">Transmembrane helix</keyword>
<gene>
    <name evidence="3" type="ORF">PVIIG_00445</name>
</gene>
<evidence type="ECO:0000256" key="2">
    <source>
        <dbReference type="SAM" id="Phobius"/>
    </source>
</evidence>
<dbReference type="Proteomes" id="UP000053562">
    <property type="component" value="Unassembled WGS sequence"/>
</dbReference>
<organism evidence="3 4">
    <name type="scientific">Plasmodium vivax India VII</name>
    <dbReference type="NCBI Taxonomy" id="1077284"/>
    <lineage>
        <taxon>Eukaryota</taxon>
        <taxon>Sar</taxon>
        <taxon>Alveolata</taxon>
        <taxon>Apicomplexa</taxon>
        <taxon>Aconoidasida</taxon>
        <taxon>Haemosporida</taxon>
        <taxon>Plasmodiidae</taxon>
        <taxon>Plasmodium</taxon>
        <taxon>Plasmodium (Plasmodium)</taxon>
    </lineage>
</organism>
<evidence type="ECO:0000313" key="3">
    <source>
        <dbReference type="EMBL" id="KMZ77757.1"/>
    </source>
</evidence>
<dbReference type="EMBL" id="KQ234376">
    <property type="protein sequence ID" value="KMZ77757.1"/>
    <property type="molecule type" value="Genomic_DNA"/>
</dbReference>
<feature type="transmembrane region" description="Helical" evidence="2">
    <location>
        <begin position="177"/>
        <end position="200"/>
    </location>
</feature>
<name>A0A0J9S6P9_PLAVI</name>
<proteinExistence type="predicted"/>
<feature type="region of interest" description="Disordered" evidence="1">
    <location>
        <begin position="1"/>
        <end position="24"/>
    </location>
</feature>
<reference evidence="3 4" key="1">
    <citation type="submission" date="2011-08" db="EMBL/GenBank/DDBJ databases">
        <title>The Genome Sequence of Plasmodium vivax India VII.</title>
        <authorList>
            <consortium name="The Broad Institute Genome Sequencing Platform"/>
            <consortium name="The Broad Institute Genome Sequencing Center for Infectious Disease"/>
            <person name="Neafsey D."/>
            <person name="Carlton J."/>
            <person name="Barnwell J."/>
            <person name="Collins W."/>
            <person name="Escalante A."/>
            <person name="Mullikin J."/>
            <person name="Saul A."/>
            <person name="Guigo R."/>
            <person name="Camara F."/>
            <person name="Young S.K."/>
            <person name="Zeng Q."/>
            <person name="Gargeya S."/>
            <person name="Fitzgerald M."/>
            <person name="Haas B."/>
            <person name="Abouelleil A."/>
            <person name="Alvarado L."/>
            <person name="Arachchi H.M."/>
            <person name="Berlin A."/>
            <person name="Brown A."/>
            <person name="Chapman S.B."/>
            <person name="Chen Z."/>
            <person name="Dunbar C."/>
            <person name="Freedman E."/>
            <person name="Gearin G."/>
            <person name="Gellesch M."/>
            <person name="Goldberg J."/>
            <person name="Griggs A."/>
            <person name="Gujja S."/>
            <person name="Heiman D."/>
            <person name="Howarth C."/>
            <person name="Larson L."/>
            <person name="Lui A."/>
            <person name="MacDonald P.J.P."/>
            <person name="Montmayeur A."/>
            <person name="Murphy C."/>
            <person name="Neiman D."/>
            <person name="Pearson M."/>
            <person name="Priest M."/>
            <person name="Roberts A."/>
            <person name="Saif S."/>
            <person name="Shea T."/>
            <person name="Shenoy N."/>
            <person name="Sisk P."/>
            <person name="Stolte C."/>
            <person name="Sykes S."/>
            <person name="Wortman J."/>
            <person name="Nusbaum C."/>
            <person name="Birren B."/>
        </authorList>
    </citation>
    <scope>NUCLEOTIDE SEQUENCE [LARGE SCALE GENOMIC DNA]</scope>
    <source>
        <strain evidence="3 4">India VII</strain>
    </source>
</reference>
<evidence type="ECO:0000313" key="4">
    <source>
        <dbReference type="Proteomes" id="UP000053562"/>
    </source>
</evidence>
<protein>
    <submittedName>
        <fullName evidence="3">Uncharacterized protein</fullName>
    </submittedName>
</protein>
<dbReference type="AlphaFoldDB" id="A0A0J9S6P9"/>
<feature type="transmembrane region" description="Helical" evidence="2">
    <location>
        <begin position="39"/>
        <end position="56"/>
    </location>
</feature>
<keyword evidence="2" id="KW-0472">Membrane</keyword>